<gene>
    <name evidence="2" type="ORF">GF1_25240</name>
</gene>
<feature type="domain" description="Isochorismatase-like" evidence="1">
    <location>
        <begin position="12"/>
        <end position="160"/>
    </location>
</feature>
<reference evidence="2" key="1">
    <citation type="submission" date="2020-12" db="EMBL/GenBank/DDBJ databases">
        <title>Desulfobium dissulfuricans gen. nov., sp. nov., a novel mesophilic, sulfate-reducing bacterium isolated from a deep-sea hydrothermal vent.</title>
        <authorList>
            <person name="Hashimoto Y."/>
            <person name="Tame A."/>
            <person name="Sawayama S."/>
            <person name="Miyazaki J."/>
            <person name="Takai K."/>
            <person name="Nakagawa S."/>
        </authorList>
    </citation>
    <scope>NUCLEOTIDE SEQUENCE</scope>
    <source>
        <strain evidence="2">GF1</strain>
    </source>
</reference>
<dbReference type="InterPro" id="IPR036380">
    <property type="entry name" value="Isochorismatase-like_sf"/>
</dbReference>
<dbReference type="PANTHER" id="PTHR14119">
    <property type="entry name" value="HYDROLASE"/>
    <property type="match status" value="1"/>
</dbReference>
<sequence length="185" mass="20369">MKPVFLRPEQCCLYVVDPQERLMAHIHGADRVVKNIGLMIHLARVLEIPIVANTQYRKGIGPIVPELAELLQDVPCPDKVEFNGLANPDVGQILAGLEPEVDTLLLCGVETHICIYQTTIGALQAGYQVRVVADGISSRTPANDHLGQQRLRELGAVLAPAEMIIYELLRKAGTPEFKAMLPYLK</sequence>
<evidence type="ECO:0000259" key="1">
    <source>
        <dbReference type="Pfam" id="PF00857"/>
    </source>
</evidence>
<dbReference type="InterPro" id="IPR050993">
    <property type="entry name" value="Isochorismatase_domain"/>
</dbReference>
<keyword evidence="2" id="KW-0378">Hydrolase</keyword>
<keyword evidence="3" id="KW-1185">Reference proteome</keyword>
<organism evidence="2 3">
    <name type="scientific">Desulfolithobacter dissulfuricans</name>
    <dbReference type="NCBI Taxonomy" id="2795293"/>
    <lineage>
        <taxon>Bacteria</taxon>
        <taxon>Pseudomonadati</taxon>
        <taxon>Thermodesulfobacteriota</taxon>
        <taxon>Desulfobulbia</taxon>
        <taxon>Desulfobulbales</taxon>
        <taxon>Desulfobulbaceae</taxon>
        <taxon>Desulfolithobacter</taxon>
    </lineage>
</organism>
<evidence type="ECO:0000313" key="2">
    <source>
        <dbReference type="EMBL" id="BCO10148.1"/>
    </source>
</evidence>
<dbReference type="Pfam" id="PF00857">
    <property type="entry name" value="Isochorismatase"/>
    <property type="match status" value="1"/>
</dbReference>
<name>A0A915U2I4_9BACT</name>
<accession>A0A915U2I4</accession>
<dbReference type="SUPFAM" id="SSF52499">
    <property type="entry name" value="Isochorismatase-like hydrolases"/>
    <property type="match status" value="1"/>
</dbReference>
<dbReference type="KEGG" id="ddu:GF1_25240"/>
<evidence type="ECO:0000313" key="3">
    <source>
        <dbReference type="Proteomes" id="UP001063350"/>
    </source>
</evidence>
<dbReference type="EMBL" id="AP024233">
    <property type="protein sequence ID" value="BCO10148.1"/>
    <property type="molecule type" value="Genomic_DNA"/>
</dbReference>
<dbReference type="GO" id="GO:0016787">
    <property type="term" value="F:hydrolase activity"/>
    <property type="evidence" value="ECO:0007669"/>
    <property type="project" value="UniProtKB-KW"/>
</dbReference>
<dbReference type="Proteomes" id="UP001063350">
    <property type="component" value="Chromosome"/>
</dbReference>
<proteinExistence type="predicted"/>
<dbReference type="PANTHER" id="PTHR14119:SF3">
    <property type="entry name" value="ISOCHORISMATASE DOMAIN-CONTAINING PROTEIN 2"/>
    <property type="match status" value="1"/>
</dbReference>
<protein>
    <submittedName>
        <fullName evidence="2">Hydrolase</fullName>
    </submittedName>
</protein>
<dbReference type="Gene3D" id="3.40.50.850">
    <property type="entry name" value="Isochorismatase-like"/>
    <property type="match status" value="1"/>
</dbReference>
<dbReference type="AlphaFoldDB" id="A0A915U2I4"/>
<dbReference type="InterPro" id="IPR000868">
    <property type="entry name" value="Isochorismatase-like_dom"/>
</dbReference>